<keyword evidence="4" id="KW-0723">Serine/threonine-protein kinase</keyword>
<feature type="domain" description="Protein kinase" evidence="15">
    <location>
        <begin position="353"/>
        <end position="644"/>
    </location>
</feature>
<accession>A0A0E0K222</accession>
<keyword evidence="3" id="KW-0806">Transcription termination</keyword>
<feature type="compositionally biased region" description="Basic and acidic residues" evidence="14">
    <location>
        <begin position="674"/>
        <end position="686"/>
    </location>
</feature>
<dbReference type="GO" id="GO:0006353">
    <property type="term" value="P:DNA-templated transcription termination"/>
    <property type="evidence" value="ECO:0007669"/>
    <property type="project" value="UniProtKB-KW"/>
</dbReference>
<evidence type="ECO:0000256" key="10">
    <source>
        <dbReference type="ARBA" id="ARBA00022946"/>
    </source>
</evidence>
<dbReference type="GO" id="GO:0005524">
    <property type="term" value="F:ATP binding"/>
    <property type="evidence" value="ECO:0007669"/>
    <property type="project" value="UniProtKB-KW"/>
</dbReference>
<comment type="similarity">
    <text evidence="1">Belongs to the protein kinase superfamily. CMGC Ser/Thr protein kinase family. CDC2/CDKX subfamily.</text>
</comment>
<evidence type="ECO:0000256" key="12">
    <source>
        <dbReference type="ARBA" id="ARBA00048367"/>
    </source>
</evidence>
<sequence>MAAGSHGGYRGYEVARKRAHDLGVSRRSKEYNHHRHPSRHRDSERRRDGGSSRSRELSNGYSHRRDSPHPPPRRRPSERRREDREPGEVSGGSGSERSAERPMKTREPRENGVARVSKEESKTSPSKKRKQSPVIWETNGSKLQARDAVRGIREVDAVIAEIIMHQSHSLPVVSSPSSIGDGHSPMILDVSVDSHKIQEHEKNRIVDEEEEGYPTMRNILTSRWADADVEEEEDKGFVPKKKKSVSPVDSIERGSTKKVTSPEPGEVLVYNSVRSSPRSSDSGVLQVSANRDLEVEMGENMDVEDEAGDDYPAGHLLDSDSEGEDCRSETPECTRSPRRCINMLQGCRSVDEFERLNTINEGTYGVVFRVRDKRTGEIVALKKVKMEKEREGFPLTSLREMNILLSFHHPSIVEVKEVVVGSSDRDIFMVMEYMEHDLKGVMETMKQPYSQSEVKCLMLQLLEGVKYLHDNWVLHRDLKTSNLLLNNRGELKICDFGLSRQYGSPLKPYTQLVVTLWYRAPELLLGAKEYSTAIDMWSLGCIMGELLSKGPLFNGKSEMDQLYKIFKTLGTPDENIWPGYSKLPGATVKFGKQTHNRLRDKFRAVSFTGGPMLSESGFDLLNRLLTYDPEKRISAEDALNHEWFRELPLPRSKDFMPTFPAINEQDRRFKKHMKSPDPLEEQRMKEQGNNGDQMDGAKREGALCFLTRKLPDILDILTKNNIVEAQDLTGAQGPLSRQASDFLFPMRQYSSGVLRCSWPASTMQAKESKRSRDRDRVKWDEENLNDIESTKPVREKITEPKTPYHSMIDEDDGPVSPKKIIEESVDKSAHADAIKTALMEAVSSGILSVRDHLESCSNEEEEEEGEVAIKQGTDFEEQRKAHYDEFRKMKELRQRGTPSHDGDEEGNDKGSRDKPGRPVYSRRPPPAASIAALADADDDELGGGRTPEPPCGTVRPAGTPSASAMAAHPFPLPFPFPFLLQCTSILCGADTDDLWLASGNAQSSAAVRSRLLAAEREEAKAVLSLFLRQKGLRSILAARIVNKADGFIEHLVSKLHIIYRPRYAEGRELSTPEIRDALIPYLEALSKEHGDGLVEVVENFPDPFAMEREALSSSMALTHTSSNKHKAIARVSTPTSGGALPELVVYLLDLGMDHEEIKNVVRKFPAFAYYNVDRKIKPLVALLLELGVPRSNIPGIIKKRPQLCGISLSDNLKPMMTYLENIGINKDQWSKVLSRFPALLTYSRQKVEKTVSFLTELGVPKENIGKILTRCPHIMSYSVNDNLRPTAEYFQSIGADAASLIQKSPQAFGLNIEAKLKPITEFFLERDFTIEEIGTMANRFGIIHTLSMEDNLLPKYEYFLTMGYPRNELVKFPQYFGYSLEQRIKPRYARMIDCGVRLILNQLLSVSDSRFEDILRKRMDGI</sequence>
<dbReference type="GO" id="GO:0003676">
    <property type="term" value="F:nucleic acid binding"/>
    <property type="evidence" value="ECO:0007669"/>
    <property type="project" value="InterPro"/>
</dbReference>
<keyword evidence="8" id="KW-0418">Kinase</keyword>
<dbReference type="Pfam" id="PF00069">
    <property type="entry name" value="Pkinase"/>
    <property type="match status" value="1"/>
</dbReference>
<name>A0A0E0K222_ORYPU</name>
<dbReference type="GO" id="GO:0005634">
    <property type="term" value="C:nucleus"/>
    <property type="evidence" value="ECO:0007669"/>
    <property type="project" value="UniProtKB-ARBA"/>
</dbReference>
<feature type="region of interest" description="Disordered" evidence="14">
    <location>
        <begin position="231"/>
        <end position="263"/>
    </location>
</feature>
<dbReference type="eggNOG" id="KOG0663">
    <property type="taxonomic scope" value="Eukaryota"/>
</dbReference>
<evidence type="ECO:0000256" key="8">
    <source>
        <dbReference type="ARBA" id="ARBA00022777"/>
    </source>
</evidence>
<dbReference type="InterPro" id="IPR008271">
    <property type="entry name" value="Ser/Thr_kinase_AS"/>
</dbReference>
<evidence type="ECO:0000256" key="2">
    <source>
        <dbReference type="ARBA" id="ARBA00007692"/>
    </source>
</evidence>
<organism evidence="16">
    <name type="scientific">Oryza punctata</name>
    <name type="common">Red rice</name>
    <dbReference type="NCBI Taxonomy" id="4537"/>
    <lineage>
        <taxon>Eukaryota</taxon>
        <taxon>Viridiplantae</taxon>
        <taxon>Streptophyta</taxon>
        <taxon>Embryophyta</taxon>
        <taxon>Tracheophyta</taxon>
        <taxon>Spermatophyta</taxon>
        <taxon>Magnoliopsida</taxon>
        <taxon>Liliopsida</taxon>
        <taxon>Poales</taxon>
        <taxon>Poaceae</taxon>
        <taxon>BOP clade</taxon>
        <taxon>Oryzoideae</taxon>
        <taxon>Oryzeae</taxon>
        <taxon>Oryzinae</taxon>
        <taxon>Oryza</taxon>
    </lineage>
</organism>
<dbReference type="PANTHER" id="PTHR24056:SF403">
    <property type="entry name" value="CYCLIN-DEPENDENT KINASE G-1"/>
    <property type="match status" value="1"/>
</dbReference>
<dbReference type="PROSITE" id="PS50011">
    <property type="entry name" value="PROTEIN_KINASE_DOM"/>
    <property type="match status" value="1"/>
</dbReference>
<keyword evidence="9" id="KW-0067">ATP-binding</keyword>
<dbReference type="InterPro" id="IPR003690">
    <property type="entry name" value="MTERF"/>
</dbReference>
<dbReference type="CDD" id="cd07843">
    <property type="entry name" value="STKc_CDC2L1"/>
    <property type="match status" value="1"/>
</dbReference>
<dbReference type="FunFam" id="1.10.510.10:FF:000211">
    <property type="entry name" value="Cyclin-dependent kinase G-2"/>
    <property type="match status" value="1"/>
</dbReference>
<comment type="catalytic activity">
    <reaction evidence="13">
        <text>[DNA-directed RNA polymerase] + ATP = phospho-[DNA-directed RNA polymerase] + ADP + H(+)</text>
        <dbReference type="Rhea" id="RHEA:10216"/>
        <dbReference type="Rhea" id="RHEA-COMP:11321"/>
        <dbReference type="Rhea" id="RHEA-COMP:11322"/>
        <dbReference type="ChEBI" id="CHEBI:15378"/>
        <dbReference type="ChEBI" id="CHEBI:30616"/>
        <dbReference type="ChEBI" id="CHEBI:43176"/>
        <dbReference type="ChEBI" id="CHEBI:68546"/>
        <dbReference type="ChEBI" id="CHEBI:456216"/>
        <dbReference type="EC" id="2.7.11.23"/>
    </reaction>
</comment>
<evidence type="ECO:0000256" key="13">
    <source>
        <dbReference type="ARBA" id="ARBA00049280"/>
    </source>
</evidence>
<evidence type="ECO:0000313" key="16">
    <source>
        <dbReference type="EnsemblPlants" id="OPUNC02G21080.1"/>
    </source>
</evidence>
<dbReference type="SUPFAM" id="SSF56112">
    <property type="entry name" value="Protein kinase-like (PK-like)"/>
    <property type="match status" value="1"/>
</dbReference>
<feature type="region of interest" description="Disordered" evidence="14">
    <location>
        <begin position="853"/>
        <end position="877"/>
    </location>
</feature>
<dbReference type="FunFam" id="3.30.200.20:FF:000172">
    <property type="entry name" value="cyclin-dependent kinase G-2 isoform X1"/>
    <property type="match status" value="1"/>
</dbReference>
<dbReference type="PROSITE" id="PS00108">
    <property type="entry name" value="PROTEIN_KINASE_ST"/>
    <property type="match status" value="1"/>
</dbReference>
<keyword evidence="6" id="KW-0808">Transferase</keyword>
<evidence type="ECO:0000256" key="6">
    <source>
        <dbReference type="ARBA" id="ARBA00022679"/>
    </source>
</evidence>
<comment type="similarity">
    <text evidence="2">Belongs to the mTERF family.</text>
</comment>
<keyword evidence="3" id="KW-0804">Transcription</keyword>
<evidence type="ECO:0000256" key="4">
    <source>
        <dbReference type="ARBA" id="ARBA00022527"/>
    </source>
</evidence>
<proteinExistence type="inferred from homology"/>
<evidence type="ECO:0000256" key="3">
    <source>
        <dbReference type="ARBA" id="ARBA00022472"/>
    </source>
</evidence>
<dbReference type="SMART" id="SM00733">
    <property type="entry name" value="Mterf"/>
    <property type="match status" value="7"/>
</dbReference>
<dbReference type="eggNOG" id="KOG1267">
    <property type="taxonomic scope" value="Eukaryota"/>
</dbReference>
<dbReference type="GO" id="GO:0008353">
    <property type="term" value="F:RNA polymerase II CTD heptapeptide repeat kinase activity"/>
    <property type="evidence" value="ECO:0007669"/>
    <property type="project" value="UniProtKB-EC"/>
</dbReference>
<dbReference type="GO" id="GO:0004864">
    <property type="term" value="F:protein phosphatase inhibitor activity"/>
    <property type="evidence" value="ECO:0007669"/>
    <property type="project" value="InterPro"/>
</dbReference>
<dbReference type="Pfam" id="PF04979">
    <property type="entry name" value="IPP-2"/>
    <property type="match status" value="1"/>
</dbReference>
<comment type="catalytic activity">
    <reaction evidence="11">
        <text>L-threonyl-[protein] + ATP = O-phospho-L-threonyl-[protein] + ADP + H(+)</text>
        <dbReference type="Rhea" id="RHEA:46608"/>
        <dbReference type="Rhea" id="RHEA-COMP:11060"/>
        <dbReference type="Rhea" id="RHEA-COMP:11605"/>
        <dbReference type="ChEBI" id="CHEBI:15378"/>
        <dbReference type="ChEBI" id="CHEBI:30013"/>
        <dbReference type="ChEBI" id="CHEBI:30616"/>
        <dbReference type="ChEBI" id="CHEBI:61977"/>
        <dbReference type="ChEBI" id="CHEBI:456216"/>
        <dbReference type="EC" id="2.7.11.22"/>
    </reaction>
</comment>
<feature type="compositionally biased region" description="Basic and acidic residues" evidence="14">
    <location>
        <begin position="890"/>
        <end position="916"/>
    </location>
</feature>
<dbReference type="InterPro" id="IPR050108">
    <property type="entry name" value="CDK"/>
</dbReference>
<dbReference type="InterPro" id="IPR000719">
    <property type="entry name" value="Prot_kinase_dom"/>
</dbReference>
<dbReference type="GO" id="GO:0004693">
    <property type="term" value="F:cyclin-dependent protein serine/threonine kinase activity"/>
    <property type="evidence" value="ECO:0007669"/>
    <property type="project" value="UniProtKB-EC"/>
</dbReference>
<evidence type="ECO:0000256" key="11">
    <source>
        <dbReference type="ARBA" id="ARBA00047811"/>
    </source>
</evidence>
<dbReference type="EnsemblPlants" id="OPUNC02G21080.1">
    <property type="protein sequence ID" value="OPUNC02G21080.1"/>
    <property type="gene ID" value="OPUNC02G21080"/>
</dbReference>
<keyword evidence="3" id="KW-0805">Transcription regulation</keyword>
<feature type="compositionally biased region" description="Basic and acidic residues" evidence="14">
    <location>
        <begin position="97"/>
        <end position="122"/>
    </location>
</feature>
<feature type="region of interest" description="Disordered" evidence="14">
    <location>
        <begin position="668"/>
        <end position="696"/>
    </location>
</feature>
<dbReference type="InterPro" id="IPR038538">
    <property type="entry name" value="MTERF_sf"/>
</dbReference>
<dbReference type="Gene3D" id="1.10.510.10">
    <property type="entry name" value="Transferase(Phosphotransferase) domain 1"/>
    <property type="match status" value="1"/>
</dbReference>
<comment type="catalytic activity">
    <reaction evidence="12">
        <text>L-seryl-[protein] + ATP = O-phospho-L-seryl-[protein] + ADP + H(+)</text>
        <dbReference type="Rhea" id="RHEA:17989"/>
        <dbReference type="Rhea" id="RHEA-COMP:9863"/>
        <dbReference type="Rhea" id="RHEA-COMP:11604"/>
        <dbReference type="ChEBI" id="CHEBI:15378"/>
        <dbReference type="ChEBI" id="CHEBI:29999"/>
        <dbReference type="ChEBI" id="CHEBI:30616"/>
        <dbReference type="ChEBI" id="CHEBI:83421"/>
        <dbReference type="ChEBI" id="CHEBI:456216"/>
        <dbReference type="EC" id="2.7.11.22"/>
    </reaction>
</comment>
<reference evidence="16" key="2">
    <citation type="submission" date="2018-05" db="EMBL/GenBank/DDBJ databases">
        <title>OpunRS2 (Oryza punctata Reference Sequence Version 2).</title>
        <authorList>
            <person name="Zhang J."/>
            <person name="Kudrna D."/>
            <person name="Lee S."/>
            <person name="Talag J."/>
            <person name="Welchert J."/>
            <person name="Wing R.A."/>
        </authorList>
    </citation>
    <scope>NUCLEOTIDE SEQUENCE [LARGE SCALE GENOMIC DNA]</scope>
</reference>
<keyword evidence="7" id="KW-0547">Nucleotide-binding</keyword>
<evidence type="ECO:0000256" key="1">
    <source>
        <dbReference type="ARBA" id="ARBA00006485"/>
    </source>
</evidence>
<keyword evidence="17" id="KW-1185">Reference proteome</keyword>
<dbReference type="Gene3D" id="3.30.200.20">
    <property type="entry name" value="Phosphorylase Kinase, domain 1"/>
    <property type="match status" value="1"/>
</dbReference>
<evidence type="ECO:0000259" key="15">
    <source>
        <dbReference type="PROSITE" id="PS50011"/>
    </source>
</evidence>
<feature type="compositionally biased region" description="Acidic residues" evidence="14">
    <location>
        <begin position="857"/>
        <end position="866"/>
    </location>
</feature>
<dbReference type="InterPro" id="IPR007062">
    <property type="entry name" value="PPI-2"/>
</dbReference>
<evidence type="ECO:0000256" key="14">
    <source>
        <dbReference type="SAM" id="MobiDB-lite"/>
    </source>
</evidence>
<dbReference type="FunFam" id="1.25.70.10:FF:000008">
    <property type="entry name" value="Transcription termination factor MTERF5 chloroplastic"/>
    <property type="match status" value="1"/>
</dbReference>
<protein>
    <recommendedName>
        <fullName evidence="15">Protein kinase domain-containing protein</fullName>
    </recommendedName>
</protein>
<feature type="compositionally biased region" description="Basic and acidic residues" evidence="14">
    <location>
        <begin position="13"/>
        <end position="31"/>
    </location>
</feature>
<evidence type="ECO:0000256" key="9">
    <source>
        <dbReference type="ARBA" id="ARBA00022840"/>
    </source>
</evidence>
<evidence type="ECO:0000256" key="7">
    <source>
        <dbReference type="ARBA" id="ARBA00022741"/>
    </source>
</evidence>
<feature type="region of interest" description="Disordered" evidence="14">
    <location>
        <begin position="1"/>
        <end position="139"/>
    </location>
</feature>
<keyword evidence="5" id="KW-0597">Phosphoprotein</keyword>
<reference evidence="16" key="1">
    <citation type="submission" date="2015-04" db="UniProtKB">
        <authorList>
            <consortium name="EnsemblPlants"/>
        </authorList>
    </citation>
    <scope>IDENTIFICATION</scope>
</reference>
<evidence type="ECO:0000313" key="17">
    <source>
        <dbReference type="Proteomes" id="UP000026962"/>
    </source>
</evidence>
<dbReference type="STRING" id="4537.A0A0E0K222"/>
<feature type="compositionally biased region" description="Basic and acidic residues" evidence="14">
    <location>
        <begin position="40"/>
        <end position="56"/>
    </location>
</feature>
<evidence type="ECO:0000256" key="5">
    <source>
        <dbReference type="ARBA" id="ARBA00022553"/>
    </source>
</evidence>
<dbReference type="InterPro" id="IPR011009">
    <property type="entry name" value="Kinase-like_dom_sf"/>
</dbReference>
<dbReference type="Gene3D" id="1.25.70.10">
    <property type="entry name" value="Transcription termination factor 3, mitochondrial"/>
    <property type="match status" value="1"/>
</dbReference>
<dbReference type="SMART" id="SM00220">
    <property type="entry name" value="S_TKc"/>
    <property type="match status" value="1"/>
</dbReference>
<dbReference type="GO" id="GO:0009966">
    <property type="term" value="P:regulation of signal transduction"/>
    <property type="evidence" value="ECO:0007669"/>
    <property type="project" value="InterPro"/>
</dbReference>
<feature type="region of interest" description="Disordered" evidence="14">
    <location>
        <begin position="890"/>
        <end position="961"/>
    </location>
</feature>
<dbReference type="PANTHER" id="PTHR24056">
    <property type="entry name" value="CELL DIVISION PROTEIN KINASE"/>
    <property type="match status" value="1"/>
</dbReference>
<dbReference type="Proteomes" id="UP000026962">
    <property type="component" value="Chromosome 2"/>
</dbReference>
<dbReference type="HOGENOM" id="CLU_004971_0_0_1"/>
<feature type="compositionally biased region" description="Gly residues" evidence="14">
    <location>
        <begin position="1"/>
        <end position="10"/>
    </location>
</feature>
<dbReference type="Pfam" id="PF02536">
    <property type="entry name" value="mTERF"/>
    <property type="match status" value="1"/>
</dbReference>
<dbReference type="InterPro" id="IPR045267">
    <property type="entry name" value="CDK11/PITSLRE_STKc"/>
</dbReference>
<dbReference type="Gramene" id="OPUNC02G21080.1">
    <property type="protein sequence ID" value="OPUNC02G21080.1"/>
    <property type="gene ID" value="OPUNC02G21080"/>
</dbReference>
<dbReference type="GO" id="GO:0007346">
    <property type="term" value="P:regulation of mitotic cell cycle"/>
    <property type="evidence" value="ECO:0007669"/>
    <property type="project" value="TreeGrafter"/>
</dbReference>
<keyword evidence="10" id="KW-0809">Transit peptide</keyword>